<name>A0A9X1MM06_9BACT</name>
<feature type="compositionally biased region" description="Low complexity" evidence="1">
    <location>
        <begin position="266"/>
        <end position="276"/>
    </location>
</feature>
<dbReference type="Gene3D" id="3.40.50.410">
    <property type="entry name" value="von Willebrand factor, type A domain"/>
    <property type="match status" value="1"/>
</dbReference>
<evidence type="ECO:0000256" key="1">
    <source>
        <dbReference type="SAM" id="MobiDB-lite"/>
    </source>
</evidence>
<evidence type="ECO:0000259" key="3">
    <source>
        <dbReference type="PROSITE" id="PS50234"/>
    </source>
</evidence>
<sequence length="318" mass="32663">MNRLLIAAFLVAGGLSQISSTLGADNLNVVVILDNSGSMNEGMHSGGTRIDAAKSALLRVLDQTPAGAKVGVFLLNAGPTGNWLIPLAPVDKSEIKDAVSNLRADGGTPLGASMKSAADALLQLRESQRYGDYKLLIVSDGEASDANLVERFLPEIQARGLLIDVIGVNMAREHSLATRTSTYRNAGDPKSLEQAISAVVLGESSASNANDAGESDFELLASVPSELAAASLAALTGMANDPVGESGRAGADNLPPIYPNSGTQVANQPNFPGNAAPAPPQHGGGDNGGGGLTFGRMVIVIAIIIVVLRAFSFIAKQR</sequence>
<dbReference type="InterPro" id="IPR002035">
    <property type="entry name" value="VWF_A"/>
</dbReference>
<dbReference type="SMART" id="SM00327">
    <property type="entry name" value="VWA"/>
    <property type="match status" value="1"/>
</dbReference>
<keyword evidence="2" id="KW-1133">Transmembrane helix</keyword>
<feature type="transmembrane region" description="Helical" evidence="2">
    <location>
        <begin position="294"/>
        <end position="315"/>
    </location>
</feature>
<dbReference type="CDD" id="cd00198">
    <property type="entry name" value="vWFA"/>
    <property type="match status" value="1"/>
</dbReference>
<evidence type="ECO:0000256" key="2">
    <source>
        <dbReference type="SAM" id="Phobius"/>
    </source>
</evidence>
<accession>A0A9X1MM06</accession>
<dbReference type="RefSeq" id="WP_230217553.1">
    <property type="nucleotide sequence ID" value="NZ_JAJKFT010000004.1"/>
</dbReference>
<dbReference type="InterPro" id="IPR036465">
    <property type="entry name" value="vWFA_dom_sf"/>
</dbReference>
<dbReference type="Proteomes" id="UP001139103">
    <property type="component" value="Unassembled WGS sequence"/>
</dbReference>
<comment type="caution">
    <text evidence="4">The sequence shown here is derived from an EMBL/GenBank/DDBJ whole genome shotgun (WGS) entry which is preliminary data.</text>
</comment>
<feature type="domain" description="VWFA" evidence="3">
    <location>
        <begin position="28"/>
        <end position="227"/>
    </location>
</feature>
<evidence type="ECO:0000313" key="5">
    <source>
        <dbReference type="Proteomes" id="UP001139103"/>
    </source>
</evidence>
<dbReference type="PROSITE" id="PS50234">
    <property type="entry name" value="VWFA"/>
    <property type="match status" value="1"/>
</dbReference>
<dbReference type="AlphaFoldDB" id="A0A9X1MM06"/>
<keyword evidence="2" id="KW-0812">Transmembrane</keyword>
<dbReference type="SUPFAM" id="SSF53300">
    <property type="entry name" value="vWA-like"/>
    <property type="match status" value="1"/>
</dbReference>
<organism evidence="4 5">
    <name type="scientific">Blastopirellula sediminis</name>
    <dbReference type="NCBI Taxonomy" id="2894196"/>
    <lineage>
        <taxon>Bacteria</taxon>
        <taxon>Pseudomonadati</taxon>
        <taxon>Planctomycetota</taxon>
        <taxon>Planctomycetia</taxon>
        <taxon>Pirellulales</taxon>
        <taxon>Pirellulaceae</taxon>
        <taxon>Blastopirellula</taxon>
    </lineage>
</organism>
<evidence type="ECO:0000313" key="4">
    <source>
        <dbReference type="EMBL" id="MCC9628357.1"/>
    </source>
</evidence>
<proteinExistence type="predicted"/>
<dbReference type="Pfam" id="PF13519">
    <property type="entry name" value="VWA_2"/>
    <property type="match status" value="1"/>
</dbReference>
<keyword evidence="5" id="KW-1185">Reference proteome</keyword>
<dbReference type="EMBL" id="JAJKFT010000004">
    <property type="protein sequence ID" value="MCC9628357.1"/>
    <property type="molecule type" value="Genomic_DNA"/>
</dbReference>
<keyword evidence="2" id="KW-0472">Membrane</keyword>
<gene>
    <name evidence="4" type="ORF">LOC68_08120</name>
</gene>
<feature type="region of interest" description="Disordered" evidence="1">
    <location>
        <begin position="256"/>
        <end position="288"/>
    </location>
</feature>
<protein>
    <submittedName>
        <fullName evidence="4">VWA domain-containing protein</fullName>
    </submittedName>
</protein>
<reference evidence="4" key="1">
    <citation type="submission" date="2021-11" db="EMBL/GenBank/DDBJ databases">
        <title>Genome sequence.</title>
        <authorList>
            <person name="Sun Q."/>
        </authorList>
    </citation>
    <scope>NUCLEOTIDE SEQUENCE</scope>
    <source>
        <strain evidence="4">JC732</strain>
    </source>
</reference>